<dbReference type="Pfam" id="PF04149">
    <property type="entry name" value="DUF397"/>
    <property type="match status" value="1"/>
</dbReference>
<dbReference type="AlphaFoldDB" id="A0A8J3WFJ4"/>
<evidence type="ECO:0000313" key="2">
    <source>
        <dbReference type="EMBL" id="GIH86897.1"/>
    </source>
</evidence>
<keyword evidence="3" id="KW-1185">Reference proteome</keyword>
<evidence type="ECO:0000259" key="1">
    <source>
        <dbReference type="Pfam" id="PF04149"/>
    </source>
</evidence>
<sequence length="77" mass="8156">MEADLSEAIWHRAAPGDDGGSCVEVAVVDNPGDGHKAGPGPLYVLRDSKDPDGPKLFFTQAEWDAFVGGVRLGEFDV</sequence>
<name>A0A8J3WFJ4_PLARO</name>
<accession>A0A8J3WFJ4</accession>
<proteinExistence type="predicted"/>
<comment type="caution">
    <text evidence="2">The sequence shown here is derived from an EMBL/GenBank/DDBJ whole genome shotgun (WGS) entry which is preliminary data.</text>
</comment>
<dbReference type="RefSeq" id="WP_229803570.1">
    <property type="nucleotide sequence ID" value="NZ_BMQP01000034.1"/>
</dbReference>
<evidence type="ECO:0000313" key="3">
    <source>
        <dbReference type="Proteomes" id="UP000655044"/>
    </source>
</evidence>
<reference evidence="2" key="1">
    <citation type="submission" date="2021-01" db="EMBL/GenBank/DDBJ databases">
        <title>Whole genome shotgun sequence of Planobispora rosea NBRC 15558.</title>
        <authorList>
            <person name="Komaki H."/>
            <person name="Tamura T."/>
        </authorList>
    </citation>
    <scope>NUCLEOTIDE SEQUENCE</scope>
    <source>
        <strain evidence="2">NBRC 15558</strain>
    </source>
</reference>
<dbReference type="Proteomes" id="UP000655044">
    <property type="component" value="Unassembled WGS sequence"/>
</dbReference>
<gene>
    <name evidence="2" type="ORF">Pro02_53050</name>
</gene>
<dbReference type="InterPro" id="IPR007278">
    <property type="entry name" value="DUF397"/>
</dbReference>
<feature type="domain" description="DUF397" evidence="1">
    <location>
        <begin position="10"/>
        <end position="71"/>
    </location>
</feature>
<dbReference type="EMBL" id="BOOI01000051">
    <property type="protein sequence ID" value="GIH86897.1"/>
    <property type="molecule type" value="Genomic_DNA"/>
</dbReference>
<protein>
    <submittedName>
        <fullName evidence="2">DUF397 domain-containing protein</fullName>
    </submittedName>
</protein>
<organism evidence="2 3">
    <name type="scientific">Planobispora rosea</name>
    <dbReference type="NCBI Taxonomy" id="35762"/>
    <lineage>
        <taxon>Bacteria</taxon>
        <taxon>Bacillati</taxon>
        <taxon>Actinomycetota</taxon>
        <taxon>Actinomycetes</taxon>
        <taxon>Streptosporangiales</taxon>
        <taxon>Streptosporangiaceae</taxon>
        <taxon>Planobispora</taxon>
    </lineage>
</organism>